<protein>
    <submittedName>
        <fullName evidence="1">Putative nucleic acid-binding Zn-ribbon protein</fullName>
    </submittedName>
</protein>
<dbReference type="Proteomes" id="UP000556329">
    <property type="component" value="Unassembled WGS sequence"/>
</dbReference>
<gene>
    <name evidence="1" type="ORF">HNQ71_003987</name>
</gene>
<sequence>MVDLRETLKAEAAELASTEERKAGKLRRKLAGLDETRAKLKPELDNTASAAARVHRYQPVIGETPQCPGCWILRAKYSPMVGQGSGGDLFKCPECGHEVPLKP</sequence>
<comment type="caution">
    <text evidence="1">The sequence shown here is derived from an EMBL/GenBank/DDBJ whole genome shotgun (WGS) entry which is preliminary data.</text>
</comment>
<proteinExistence type="predicted"/>
<reference evidence="1 2" key="1">
    <citation type="submission" date="2020-08" db="EMBL/GenBank/DDBJ databases">
        <title>Genomic Encyclopedia of Type Strains, Phase IV (KMG-IV): sequencing the most valuable type-strain genomes for metagenomic binning, comparative biology and taxonomic classification.</title>
        <authorList>
            <person name="Goeker M."/>
        </authorList>
    </citation>
    <scope>NUCLEOTIDE SEQUENCE [LARGE SCALE GENOMIC DNA]</scope>
    <source>
        <strain evidence="1 2">DSM 100039</strain>
    </source>
</reference>
<dbReference type="AlphaFoldDB" id="A0A841PCP1"/>
<organism evidence="1 2">
    <name type="scientific">Mesorhizobium sangaii</name>
    <dbReference type="NCBI Taxonomy" id="505389"/>
    <lineage>
        <taxon>Bacteria</taxon>
        <taxon>Pseudomonadati</taxon>
        <taxon>Pseudomonadota</taxon>
        <taxon>Alphaproteobacteria</taxon>
        <taxon>Hyphomicrobiales</taxon>
        <taxon>Phyllobacteriaceae</taxon>
        <taxon>Mesorhizobium</taxon>
    </lineage>
</organism>
<evidence type="ECO:0000313" key="1">
    <source>
        <dbReference type="EMBL" id="MBB6411313.1"/>
    </source>
</evidence>
<keyword evidence="2" id="KW-1185">Reference proteome</keyword>
<dbReference type="EMBL" id="JACHEF010000003">
    <property type="protein sequence ID" value="MBB6411313.1"/>
    <property type="molecule type" value="Genomic_DNA"/>
</dbReference>
<name>A0A841PCP1_9HYPH</name>
<accession>A0A841PCP1</accession>
<evidence type="ECO:0000313" key="2">
    <source>
        <dbReference type="Proteomes" id="UP000556329"/>
    </source>
</evidence>